<keyword evidence="3" id="KW-1185">Reference proteome</keyword>
<comment type="caution">
    <text evidence="2">The sequence shown here is derived from an EMBL/GenBank/DDBJ whole genome shotgun (WGS) entry which is preliminary data.</text>
</comment>
<evidence type="ECO:0000313" key="3">
    <source>
        <dbReference type="Proteomes" id="UP001501343"/>
    </source>
</evidence>
<reference evidence="2 3" key="1">
    <citation type="journal article" date="2019" name="Int. J. Syst. Evol. Microbiol.">
        <title>The Global Catalogue of Microorganisms (GCM) 10K type strain sequencing project: providing services to taxonomists for standard genome sequencing and annotation.</title>
        <authorList>
            <consortium name="The Broad Institute Genomics Platform"/>
            <consortium name="The Broad Institute Genome Sequencing Center for Infectious Disease"/>
            <person name="Wu L."/>
            <person name="Ma J."/>
        </authorList>
    </citation>
    <scope>NUCLEOTIDE SEQUENCE [LARGE SCALE GENOMIC DNA]</scope>
    <source>
        <strain evidence="2 3">JCM 14900</strain>
    </source>
</reference>
<evidence type="ECO:0000259" key="1">
    <source>
        <dbReference type="Pfam" id="PF24696"/>
    </source>
</evidence>
<dbReference type="EMBL" id="BAAAOF010000002">
    <property type="protein sequence ID" value="GAA1917347.1"/>
    <property type="molecule type" value="Genomic_DNA"/>
</dbReference>
<dbReference type="Pfam" id="PF24696">
    <property type="entry name" value="UGSC"/>
    <property type="match status" value="1"/>
</dbReference>
<feature type="domain" description="UGSC-like" evidence="1">
    <location>
        <begin position="9"/>
        <end position="176"/>
    </location>
</feature>
<accession>A0ABN2PB93</accession>
<name>A0ABN2PB93_9MICO</name>
<dbReference type="InterPro" id="IPR057767">
    <property type="entry name" value="UGSC-like_dom"/>
</dbReference>
<protein>
    <recommendedName>
        <fullName evidence="1">UGSC-like domain-containing protein</fullName>
    </recommendedName>
</protein>
<evidence type="ECO:0000313" key="2">
    <source>
        <dbReference type="EMBL" id="GAA1917347.1"/>
    </source>
</evidence>
<organism evidence="2 3">
    <name type="scientific">Microbacterium aoyamense</name>
    <dbReference type="NCBI Taxonomy" id="344166"/>
    <lineage>
        <taxon>Bacteria</taxon>
        <taxon>Bacillati</taxon>
        <taxon>Actinomycetota</taxon>
        <taxon>Actinomycetes</taxon>
        <taxon>Micrococcales</taxon>
        <taxon>Microbacteriaceae</taxon>
        <taxon>Microbacterium</taxon>
    </lineage>
</organism>
<proteinExistence type="predicted"/>
<gene>
    <name evidence="2" type="ORF">GCM10009775_07210</name>
</gene>
<sequence>MTSEAGVQMLNPVPPLRNAAGDLGAQRVPSLSGKRVGLLYNGKPGGEHILAGVRAALAAQYEDIQFDYRAKPHAGVGAPFLDELPGKWDVAVVAVGDCGSCSSYAIHDGTELEKRGIPSVVFVSAPFTEMSRLWARQLDVPNLGIIEVAHPLAHLPATVLADEWGAPRADEVVELLAVGK</sequence>
<dbReference type="Proteomes" id="UP001501343">
    <property type="component" value="Unassembled WGS sequence"/>
</dbReference>
<dbReference type="RefSeq" id="WP_248145528.1">
    <property type="nucleotide sequence ID" value="NZ_BAAAOF010000002.1"/>
</dbReference>